<dbReference type="CDD" id="cd00082">
    <property type="entry name" value="HisKA"/>
    <property type="match status" value="1"/>
</dbReference>
<keyword evidence="11 14" id="KW-1133">Transmembrane helix</keyword>
<dbReference type="InterPro" id="IPR050398">
    <property type="entry name" value="HssS/ArlS-like"/>
</dbReference>
<evidence type="ECO:0000259" key="16">
    <source>
        <dbReference type="PROSITE" id="PS50885"/>
    </source>
</evidence>
<evidence type="ECO:0000259" key="15">
    <source>
        <dbReference type="PROSITE" id="PS50109"/>
    </source>
</evidence>
<evidence type="ECO:0000256" key="10">
    <source>
        <dbReference type="ARBA" id="ARBA00022840"/>
    </source>
</evidence>
<dbReference type="SUPFAM" id="SSF103190">
    <property type="entry name" value="Sensory domain-like"/>
    <property type="match status" value="1"/>
</dbReference>
<dbReference type="GO" id="GO:0000155">
    <property type="term" value="F:phosphorelay sensor kinase activity"/>
    <property type="evidence" value="ECO:0007669"/>
    <property type="project" value="InterPro"/>
</dbReference>
<dbReference type="SUPFAM" id="SSF158472">
    <property type="entry name" value="HAMP domain-like"/>
    <property type="match status" value="1"/>
</dbReference>
<keyword evidence="6" id="KW-0808">Transferase</keyword>
<gene>
    <name evidence="17" type="ORF">CHM34_14560</name>
</gene>
<reference evidence="17 18" key="1">
    <citation type="submission" date="2017-07" db="EMBL/GenBank/DDBJ databases">
        <title>The genome sequence of Paludifilum halophilum highlights mechanisms for microbial adaptation to high salt environemnts.</title>
        <authorList>
            <person name="Belbahri L."/>
        </authorList>
    </citation>
    <scope>NUCLEOTIDE SEQUENCE [LARGE SCALE GENOMIC DNA]</scope>
    <source>
        <strain evidence="17 18">DSM 102817</strain>
    </source>
</reference>
<dbReference type="InterPro" id="IPR003660">
    <property type="entry name" value="HAMP_dom"/>
</dbReference>
<organism evidence="17 18">
    <name type="scientific">Paludifilum halophilum</name>
    <dbReference type="NCBI Taxonomy" id="1642702"/>
    <lineage>
        <taxon>Bacteria</taxon>
        <taxon>Bacillati</taxon>
        <taxon>Bacillota</taxon>
        <taxon>Bacilli</taxon>
        <taxon>Bacillales</taxon>
        <taxon>Thermoactinomycetaceae</taxon>
        <taxon>Paludifilum</taxon>
    </lineage>
</organism>
<dbReference type="SMART" id="SM00304">
    <property type="entry name" value="HAMP"/>
    <property type="match status" value="1"/>
</dbReference>
<evidence type="ECO:0000256" key="8">
    <source>
        <dbReference type="ARBA" id="ARBA00022741"/>
    </source>
</evidence>
<keyword evidence="10" id="KW-0067">ATP-binding</keyword>
<keyword evidence="4" id="KW-1003">Cell membrane</keyword>
<evidence type="ECO:0000256" key="13">
    <source>
        <dbReference type="ARBA" id="ARBA00023136"/>
    </source>
</evidence>
<comment type="catalytic activity">
    <reaction evidence="1">
        <text>ATP + protein L-histidine = ADP + protein N-phospho-L-histidine.</text>
        <dbReference type="EC" id="2.7.13.3"/>
    </reaction>
</comment>
<keyword evidence="7 14" id="KW-0812">Transmembrane</keyword>
<dbReference type="CDD" id="cd18773">
    <property type="entry name" value="PDC1_HK_sensor"/>
    <property type="match status" value="1"/>
</dbReference>
<dbReference type="PANTHER" id="PTHR45528">
    <property type="entry name" value="SENSOR HISTIDINE KINASE CPXA"/>
    <property type="match status" value="1"/>
</dbReference>
<dbReference type="SMART" id="SM00387">
    <property type="entry name" value="HATPase_c"/>
    <property type="match status" value="1"/>
</dbReference>
<dbReference type="FunFam" id="1.10.287.130:FF:000001">
    <property type="entry name" value="Two-component sensor histidine kinase"/>
    <property type="match status" value="1"/>
</dbReference>
<dbReference type="FunFam" id="3.30.565.10:FF:000037">
    <property type="entry name" value="Hybrid sensor histidine kinase/response regulator"/>
    <property type="match status" value="1"/>
</dbReference>
<dbReference type="Pfam" id="PF00672">
    <property type="entry name" value="HAMP"/>
    <property type="match status" value="1"/>
</dbReference>
<dbReference type="AlphaFoldDB" id="A0A235B3B5"/>
<comment type="subcellular location">
    <subcellularLocation>
        <location evidence="2">Cell membrane</location>
        <topology evidence="2">Multi-pass membrane protein</topology>
    </subcellularLocation>
</comment>
<keyword evidence="9" id="KW-0418">Kinase</keyword>
<evidence type="ECO:0000256" key="11">
    <source>
        <dbReference type="ARBA" id="ARBA00022989"/>
    </source>
</evidence>
<keyword evidence="5" id="KW-0597">Phosphoprotein</keyword>
<evidence type="ECO:0000256" key="5">
    <source>
        <dbReference type="ARBA" id="ARBA00022553"/>
    </source>
</evidence>
<comment type="caution">
    <text evidence="17">The sequence shown here is derived from an EMBL/GenBank/DDBJ whole genome shotgun (WGS) entry which is preliminary data.</text>
</comment>
<dbReference type="InterPro" id="IPR036097">
    <property type="entry name" value="HisK_dim/P_sf"/>
</dbReference>
<dbReference type="Pfam" id="PF02518">
    <property type="entry name" value="HATPase_c"/>
    <property type="match status" value="1"/>
</dbReference>
<evidence type="ECO:0000313" key="17">
    <source>
        <dbReference type="EMBL" id="OYD06774.1"/>
    </source>
</evidence>
<evidence type="ECO:0000313" key="18">
    <source>
        <dbReference type="Proteomes" id="UP000215459"/>
    </source>
</evidence>
<keyword evidence="18" id="KW-1185">Reference proteome</keyword>
<dbReference type="InterPro" id="IPR029151">
    <property type="entry name" value="Sensor-like_sf"/>
</dbReference>
<dbReference type="InterPro" id="IPR004358">
    <property type="entry name" value="Sig_transdc_His_kin-like_C"/>
</dbReference>
<evidence type="ECO:0000256" key="14">
    <source>
        <dbReference type="SAM" id="Phobius"/>
    </source>
</evidence>
<dbReference type="GO" id="GO:0005886">
    <property type="term" value="C:plasma membrane"/>
    <property type="evidence" value="ECO:0007669"/>
    <property type="project" value="UniProtKB-SubCell"/>
</dbReference>
<feature type="domain" description="HAMP" evidence="16">
    <location>
        <begin position="215"/>
        <end position="267"/>
    </location>
</feature>
<dbReference type="Gene3D" id="1.10.287.130">
    <property type="match status" value="1"/>
</dbReference>
<sequence>MTLPIPSTFERFGDTGICGFGMRKTAMKKGIKYRLVVNFGIIICLIVIVFEMLFLISVQKYYYGNASETLNRQAQMAASYYNRYAAFPSLKEKARYIFENRVGDKFSFVEVIDRQRNVLLNSYGFSGGVHENTPDISAAFKGEVHVWRGKDPETGESIIAVSRPLKTEDRIIGVLRYAVSAEQLDSTVARITAIALITGGLVIAVSFALSHVLAKRMVQPIKELTAVAEQMARGNFQAKASRVRDDEIGILADTFNYMSREIAKTEELKNDFISSVSHELRTPLTSIKGWGETLLSGDLNDREELQSGLSVISRETERLTELVEDLLDFSKLQSRKMNLRMERLDLNRVVEDVREQFSFKNEEKAIRLTVRREEEPLEIEGDSDRITQVLVNLVHNAIKYTPSGGKVEITTRRRKEEACVEVDDTGMGIPSEELSRITEKFYKGKSNQSGSGLGLSISKEIVQLHGGRLDIWSDPGTGTRVTVRFPLGPKGERSA</sequence>
<dbReference type="SUPFAM" id="SSF55874">
    <property type="entry name" value="ATPase domain of HSP90 chaperone/DNA topoisomerase II/histidine kinase"/>
    <property type="match status" value="1"/>
</dbReference>
<dbReference type="CDD" id="cd00075">
    <property type="entry name" value="HATPase"/>
    <property type="match status" value="1"/>
</dbReference>
<dbReference type="PANTHER" id="PTHR45528:SF1">
    <property type="entry name" value="SENSOR HISTIDINE KINASE CPXA"/>
    <property type="match status" value="1"/>
</dbReference>
<evidence type="ECO:0000256" key="2">
    <source>
        <dbReference type="ARBA" id="ARBA00004651"/>
    </source>
</evidence>
<dbReference type="PROSITE" id="PS50109">
    <property type="entry name" value="HIS_KIN"/>
    <property type="match status" value="1"/>
</dbReference>
<dbReference type="EC" id="2.7.13.3" evidence="3"/>
<dbReference type="OrthoDB" id="2359336at2"/>
<dbReference type="Gene3D" id="3.30.565.10">
    <property type="entry name" value="Histidine kinase-like ATPase, C-terminal domain"/>
    <property type="match status" value="1"/>
</dbReference>
<name>A0A235B3B5_9BACL</name>
<feature type="domain" description="Histidine kinase" evidence="15">
    <location>
        <begin position="275"/>
        <end position="489"/>
    </location>
</feature>
<dbReference type="InterPro" id="IPR005467">
    <property type="entry name" value="His_kinase_dom"/>
</dbReference>
<proteinExistence type="predicted"/>
<dbReference type="PROSITE" id="PS50885">
    <property type="entry name" value="HAMP"/>
    <property type="match status" value="1"/>
</dbReference>
<dbReference type="Gene3D" id="6.10.340.10">
    <property type="match status" value="1"/>
</dbReference>
<keyword evidence="12" id="KW-0902">Two-component regulatory system</keyword>
<evidence type="ECO:0000256" key="1">
    <source>
        <dbReference type="ARBA" id="ARBA00000085"/>
    </source>
</evidence>
<dbReference type="EMBL" id="NOWF01000009">
    <property type="protein sequence ID" value="OYD06774.1"/>
    <property type="molecule type" value="Genomic_DNA"/>
</dbReference>
<dbReference type="GO" id="GO:0005524">
    <property type="term" value="F:ATP binding"/>
    <property type="evidence" value="ECO:0007669"/>
    <property type="project" value="UniProtKB-KW"/>
</dbReference>
<dbReference type="SUPFAM" id="SSF47384">
    <property type="entry name" value="Homodimeric domain of signal transducing histidine kinase"/>
    <property type="match status" value="1"/>
</dbReference>
<feature type="transmembrane region" description="Helical" evidence="14">
    <location>
        <begin position="33"/>
        <end position="56"/>
    </location>
</feature>
<dbReference type="CDD" id="cd06225">
    <property type="entry name" value="HAMP"/>
    <property type="match status" value="1"/>
</dbReference>
<evidence type="ECO:0000256" key="9">
    <source>
        <dbReference type="ARBA" id="ARBA00022777"/>
    </source>
</evidence>
<dbReference type="PRINTS" id="PR00344">
    <property type="entry name" value="BCTRLSENSOR"/>
</dbReference>
<dbReference type="InterPro" id="IPR003594">
    <property type="entry name" value="HATPase_dom"/>
</dbReference>
<keyword evidence="13 14" id="KW-0472">Membrane</keyword>
<dbReference type="InterPro" id="IPR036890">
    <property type="entry name" value="HATPase_C_sf"/>
</dbReference>
<feature type="transmembrane region" description="Helical" evidence="14">
    <location>
        <begin position="191"/>
        <end position="214"/>
    </location>
</feature>
<accession>A0A235B3B5</accession>
<dbReference type="Proteomes" id="UP000215459">
    <property type="component" value="Unassembled WGS sequence"/>
</dbReference>
<keyword evidence="8" id="KW-0547">Nucleotide-binding</keyword>
<protein>
    <recommendedName>
        <fullName evidence="3">histidine kinase</fullName>
        <ecNumber evidence="3">2.7.13.3</ecNumber>
    </recommendedName>
</protein>
<evidence type="ECO:0000256" key="6">
    <source>
        <dbReference type="ARBA" id="ARBA00022679"/>
    </source>
</evidence>
<evidence type="ECO:0000256" key="4">
    <source>
        <dbReference type="ARBA" id="ARBA00022475"/>
    </source>
</evidence>
<evidence type="ECO:0000256" key="7">
    <source>
        <dbReference type="ARBA" id="ARBA00022692"/>
    </source>
</evidence>
<dbReference type="Pfam" id="PF00512">
    <property type="entry name" value="HisKA"/>
    <property type="match status" value="1"/>
</dbReference>
<evidence type="ECO:0000256" key="12">
    <source>
        <dbReference type="ARBA" id="ARBA00023012"/>
    </source>
</evidence>
<dbReference type="InterPro" id="IPR003661">
    <property type="entry name" value="HisK_dim/P_dom"/>
</dbReference>
<evidence type="ECO:0000256" key="3">
    <source>
        <dbReference type="ARBA" id="ARBA00012438"/>
    </source>
</evidence>
<dbReference type="SMART" id="SM00388">
    <property type="entry name" value="HisKA"/>
    <property type="match status" value="1"/>
</dbReference>